<comment type="function">
    <text evidence="3 4">Together with the chaperonin GroEL, plays an essential role in assisting protein folding. The GroEL-GroES system forms a nano-cage that allows encapsulation of the non-native substrate proteins and provides a physical environment optimized to promote and accelerate protein folding. GroES binds to the apical surface of the GroEL ring, thereby capping the opening of the GroEL channel.</text>
</comment>
<dbReference type="GO" id="GO:0051087">
    <property type="term" value="F:protein-folding chaperone binding"/>
    <property type="evidence" value="ECO:0007669"/>
    <property type="project" value="TreeGrafter"/>
</dbReference>
<dbReference type="InterPro" id="IPR037124">
    <property type="entry name" value="Chaperonin_GroES_sf"/>
</dbReference>
<protein>
    <recommendedName>
        <fullName evidence="3">Co-chaperonin GroES</fullName>
    </recommendedName>
    <alternativeName>
        <fullName evidence="3">10 kDa chaperonin</fullName>
    </alternativeName>
    <alternativeName>
        <fullName evidence="3">Chaperonin-10</fullName>
        <shortName evidence="3">Cpn10</shortName>
    </alternativeName>
</protein>
<dbReference type="GO" id="GO:0051082">
    <property type="term" value="F:unfolded protein binding"/>
    <property type="evidence" value="ECO:0007669"/>
    <property type="project" value="TreeGrafter"/>
</dbReference>
<dbReference type="InterPro" id="IPR020818">
    <property type="entry name" value="Chaperonin_GroES"/>
</dbReference>
<sequence>MLKPIGHKIVVERTEEETKTKSGIILTESATEKPAEGTVVAIGNGRLLDNGERAPIEVNVGERVVFGKFSGTEVKQNDKEYLILDADEVLAVIE</sequence>
<dbReference type="GO" id="GO:0046872">
    <property type="term" value="F:metal ion binding"/>
    <property type="evidence" value="ECO:0007669"/>
    <property type="project" value="TreeGrafter"/>
</dbReference>
<organism evidence="5 6">
    <name type="scientific">Abyssicoccus albus</name>
    <dbReference type="NCBI Taxonomy" id="1817405"/>
    <lineage>
        <taxon>Bacteria</taxon>
        <taxon>Bacillati</taxon>
        <taxon>Bacillota</taxon>
        <taxon>Bacilli</taxon>
        <taxon>Bacillales</taxon>
        <taxon>Abyssicoccaceae</taxon>
    </lineage>
</organism>
<dbReference type="SUPFAM" id="SSF50129">
    <property type="entry name" value="GroES-like"/>
    <property type="match status" value="1"/>
</dbReference>
<evidence type="ECO:0000256" key="2">
    <source>
        <dbReference type="ARBA" id="ARBA00023186"/>
    </source>
</evidence>
<dbReference type="SMART" id="SM00883">
    <property type="entry name" value="Cpn10"/>
    <property type="match status" value="1"/>
</dbReference>
<proteinExistence type="inferred from homology"/>
<dbReference type="HAMAP" id="MF_00580">
    <property type="entry name" value="CH10"/>
    <property type="match status" value="1"/>
</dbReference>
<evidence type="ECO:0000313" key="6">
    <source>
        <dbReference type="Proteomes" id="UP000277108"/>
    </source>
</evidence>
<dbReference type="Gene3D" id="2.30.33.40">
    <property type="entry name" value="GroES chaperonin"/>
    <property type="match status" value="1"/>
</dbReference>
<dbReference type="PRINTS" id="PR00297">
    <property type="entry name" value="CHAPERONIN10"/>
</dbReference>
<keyword evidence="6" id="KW-1185">Reference proteome</keyword>
<dbReference type="PANTHER" id="PTHR10772">
    <property type="entry name" value="10 KDA HEAT SHOCK PROTEIN"/>
    <property type="match status" value="1"/>
</dbReference>
<comment type="similarity">
    <text evidence="1 3 4">Belongs to the GroES chaperonin family.</text>
</comment>
<evidence type="ECO:0000256" key="1">
    <source>
        <dbReference type="ARBA" id="ARBA00006975"/>
    </source>
</evidence>
<dbReference type="AlphaFoldDB" id="A0A3N5BZH7"/>
<dbReference type="GO" id="GO:0005737">
    <property type="term" value="C:cytoplasm"/>
    <property type="evidence" value="ECO:0007669"/>
    <property type="project" value="UniProtKB-SubCell"/>
</dbReference>
<gene>
    <name evidence="3" type="primary">groES</name>
    <name evidence="3" type="synonym">groS</name>
    <name evidence="5" type="ORF">EDD62_1554</name>
</gene>
<comment type="caution">
    <text evidence="5">The sequence shown here is derived from an EMBL/GenBank/DDBJ whole genome shotgun (WGS) entry which is preliminary data.</text>
</comment>
<dbReference type="OrthoDB" id="9806791at2"/>
<evidence type="ECO:0000313" key="5">
    <source>
        <dbReference type="EMBL" id="RPF55228.1"/>
    </source>
</evidence>
<dbReference type="Pfam" id="PF00166">
    <property type="entry name" value="Cpn10"/>
    <property type="match status" value="1"/>
</dbReference>
<name>A0A3N5BZH7_9BACL</name>
<comment type="subcellular location">
    <subcellularLocation>
        <location evidence="3">Cytoplasm</location>
    </subcellularLocation>
</comment>
<comment type="subunit">
    <text evidence="3">Heptamer of 7 subunits arranged in a ring. Interacts with the chaperonin GroEL.</text>
</comment>
<dbReference type="GO" id="GO:0044183">
    <property type="term" value="F:protein folding chaperone"/>
    <property type="evidence" value="ECO:0007669"/>
    <property type="project" value="InterPro"/>
</dbReference>
<dbReference type="FunFam" id="2.30.33.40:FF:000001">
    <property type="entry name" value="10 kDa chaperonin"/>
    <property type="match status" value="1"/>
</dbReference>
<dbReference type="EMBL" id="RKRK01000004">
    <property type="protein sequence ID" value="RPF55228.1"/>
    <property type="molecule type" value="Genomic_DNA"/>
</dbReference>
<dbReference type="PANTHER" id="PTHR10772:SF58">
    <property type="entry name" value="CO-CHAPERONIN GROES"/>
    <property type="match status" value="1"/>
</dbReference>
<dbReference type="NCBIfam" id="NF001534">
    <property type="entry name" value="PRK00364.2-5"/>
    <property type="match status" value="1"/>
</dbReference>
<evidence type="ECO:0000256" key="4">
    <source>
        <dbReference type="RuleBase" id="RU000535"/>
    </source>
</evidence>
<evidence type="ECO:0000256" key="3">
    <source>
        <dbReference type="HAMAP-Rule" id="MF_00580"/>
    </source>
</evidence>
<reference evidence="5 6" key="1">
    <citation type="submission" date="2018-11" db="EMBL/GenBank/DDBJ databases">
        <title>Genomic Encyclopedia of Type Strains, Phase IV (KMG-IV): sequencing the most valuable type-strain genomes for metagenomic binning, comparative biology and taxonomic classification.</title>
        <authorList>
            <person name="Goeker M."/>
        </authorList>
    </citation>
    <scope>NUCLEOTIDE SEQUENCE [LARGE SCALE GENOMIC DNA]</scope>
    <source>
        <strain evidence="5 6">DSM 29158</strain>
    </source>
</reference>
<keyword evidence="2 3" id="KW-0143">Chaperone</keyword>
<dbReference type="NCBIfam" id="NF001531">
    <property type="entry name" value="PRK00364.2-2"/>
    <property type="match status" value="1"/>
</dbReference>
<keyword evidence="3" id="KW-0963">Cytoplasm</keyword>
<dbReference type="RefSeq" id="WP_123808311.1">
    <property type="nucleotide sequence ID" value="NZ_RKRK01000004.1"/>
</dbReference>
<dbReference type="GO" id="GO:0005524">
    <property type="term" value="F:ATP binding"/>
    <property type="evidence" value="ECO:0007669"/>
    <property type="project" value="InterPro"/>
</dbReference>
<accession>A0A3N5BZH7</accession>
<dbReference type="InterPro" id="IPR011032">
    <property type="entry name" value="GroES-like_sf"/>
</dbReference>
<dbReference type="Proteomes" id="UP000277108">
    <property type="component" value="Unassembled WGS sequence"/>
</dbReference>
<dbReference type="CDD" id="cd00320">
    <property type="entry name" value="cpn10"/>
    <property type="match status" value="1"/>
</dbReference>